<reference evidence="1 2" key="1">
    <citation type="submission" date="2016-11" db="EMBL/GenBank/DDBJ databases">
        <authorList>
            <person name="Jaros S."/>
            <person name="Januszkiewicz K."/>
            <person name="Wedrychowicz H."/>
        </authorList>
    </citation>
    <scope>NUCLEOTIDE SEQUENCE [LARGE SCALE GENOMIC DNA]</scope>
    <source>
        <strain evidence="1 2">Y1</strain>
    </source>
</reference>
<name>A0A1M7GZ87_RUMFL</name>
<protein>
    <recommendedName>
        <fullName evidence="3">DUF1893 domain-containing protein</fullName>
    </recommendedName>
</protein>
<evidence type="ECO:0008006" key="3">
    <source>
        <dbReference type="Google" id="ProtNLM"/>
    </source>
</evidence>
<proteinExistence type="predicted"/>
<sequence length="140" mass="15445">MTDIEIAIKNLNGHSICLCRSGRFFTDDSRGISPMMRFIDENKDLCGYSVADVIVGKAAAMLFVKTGISAVHGKVMSKSGKAYLESHSIPCTYDILTKRIINRHGTDICPMEKTVAEIDDAETGYIALKSRLNEIKKQSL</sequence>
<dbReference type="Proteomes" id="UP000184394">
    <property type="component" value="Unassembled WGS sequence"/>
</dbReference>
<dbReference type="InterPro" id="IPR037081">
    <property type="entry name" value="Hyp_TM1506"/>
</dbReference>
<evidence type="ECO:0000313" key="2">
    <source>
        <dbReference type="Proteomes" id="UP000184394"/>
    </source>
</evidence>
<dbReference type="Gene3D" id="3.40.140.30">
    <property type="entry name" value="Hypothetical protein TM1506"/>
    <property type="match status" value="1"/>
</dbReference>
<dbReference type="SUPFAM" id="SSF53927">
    <property type="entry name" value="Cytidine deaminase-like"/>
    <property type="match status" value="1"/>
</dbReference>
<dbReference type="RefSeq" id="WP_072948268.1">
    <property type="nucleotide sequence ID" value="NZ_FRCT01000002.1"/>
</dbReference>
<dbReference type="InterPro" id="IPR015067">
    <property type="entry name" value="DUF1893_TM1506-like"/>
</dbReference>
<gene>
    <name evidence="1" type="ORF">SAMN04487860_10213</name>
</gene>
<dbReference type="OrthoDB" id="9815422at2"/>
<dbReference type="InterPro" id="IPR016193">
    <property type="entry name" value="Cytidine_deaminase-like"/>
</dbReference>
<organism evidence="1 2">
    <name type="scientific">Ruminococcus flavefaciens</name>
    <dbReference type="NCBI Taxonomy" id="1265"/>
    <lineage>
        <taxon>Bacteria</taxon>
        <taxon>Bacillati</taxon>
        <taxon>Bacillota</taxon>
        <taxon>Clostridia</taxon>
        <taxon>Eubacteriales</taxon>
        <taxon>Oscillospiraceae</taxon>
        <taxon>Ruminococcus</taxon>
    </lineage>
</organism>
<dbReference type="GO" id="GO:0003824">
    <property type="term" value="F:catalytic activity"/>
    <property type="evidence" value="ECO:0007669"/>
    <property type="project" value="InterPro"/>
</dbReference>
<evidence type="ECO:0000313" key="1">
    <source>
        <dbReference type="EMBL" id="SHM21237.1"/>
    </source>
</evidence>
<dbReference type="Pfam" id="PF08973">
    <property type="entry name" value="TM1506"/>
    <property type="match status" value="1"/>
</dbReference>
<dbReference type="AlphaFoldDB" id="A0A1M7GZ87"/>
<accession>A0A1M7GZ87</accession>
<dbReference type="EMBL" id="FRCT01000002">
    <property type="protein sequence ID" value="SHM21237.1"/>
    <property type="molecule type" value="Genomic_DNA"/>
</dbReference>